<dbReference type="Proteomes" id="UP000009328">
    <property type="component" value="Unassembled WGS sequence"/>
</dbReference>
<dbReference type="InParanoid" id="K0KIV1"/>
<name>K0KIV1_WICCF</name>
<evidence type="ECO:0000313" key="2">
    <source>
        <dbReference type="Proteomes" id="UP000009328"/>
    </source>
</evidence>
<proteinExistence type="predicted"/>
<gene>
    <name evidence="1" type="ORF">BN7_2457</name>
</gene>
<sequence>MSTVIENFTEFEEALESHSLYVGVMFMDEENYPNSKKANEIFEKLALENNDYHHGYYKVYLNNCGDIDLHDFDVSDQDGYTGEKIDNVFYVGFIDHGDIIHYANTENDYKEMENIVKIIK</sequence>
<organism evidence="1 2">
    <name type="scientific">Wickerhamomyces ciferrii (strain ATCC 14091 / BCRC 22168 / CBS 111 / JCM 3599 / NBRC 0793 / NRRL Y-1031 F-60-10)</name>
    <name type="common">Yeast</name>
    <name type="synonym">Pichia ciferrii</name>
    <dbReference type="NCBI Taxonomy" id="1206466"/>
    <lineage>
        <taxon>Eukaryota</taxon>
        <taxon>Fungi</taxon>
        <taxon>Dikarya</taxon>
        <taxon>Ascomycota</taxon>
        <taxon>Saccharomycotina</taxon>
        <taxon>Saccharomycetes</taxon>
        <taxon>Phaffomycetales</taxon>
        <taxon>Wickerhamomycetaceae</taxon>
        <taxon>Wickerhamomyces</taxon>
    </lineage>
</organism>
<dbReference type="EMBL" id="CAIF01000057">
    <property type="protein sequence ID" value="CCH42911.1"/>
    <property type="molecule type" value="Genomic_DNA"/>
</dbReference>
<dbReference type="AlphaFoldDB" id="K0KIV1"/>
<reference evidence="1 2" key="1">
    <citation type="journal article" date="2012" name="Eukaryot. Cell">
        <title>Draft genome sequence of Wickerhamomyces ciferrii NRRL Y-1031 F-60-10.</title>
        <authorList>
            <person name="Schneider J."/>
            <person name="Andrea H."/>
            <person name="Blom J."/>
            <person name="Jaenicke S."/>
            <person name="Ruckert C."/>
            <person name="Schorsch C."/>
            <person name="Szczepanowski R."/>
            <person name="Farwick M."/>
            <person name="Goesmann A."/>
            <person name="Puhler A."/>
            <person name="Schaffer S."/>
            <person name="Tauch A."/>
            <person name="Kohler T."/>
            <person name="Brinkrolf K."/>
        </authorList>
    </citation>
    <scope>NUCLEOTIDE SEQUENCE [LARGE SCALE GENOMIC DNA]</scope>
    <source>
        <strain evidence="2">ATCC 14091 / BCRC 22168 / CBS 111 / JCM 3599 / NBRC 0793 / NRRL Y-1031 F-60-10</strain>
    </source>
</reference>
<keyword evidence="2" id="KW-1185">Reference proteome</keyword>
<evidence type="ECO:0000313" key="1">
    <source>
        <dbReference type="EMBL" id="CCH42911.1"/>
    </source>
</evidence>
<accession>K0KIV1</accession>
<protein>
    <submittedName>
        <fullName evidence="1">Uncharacterized protein</fullName>
    </submittedName>
</protein>
<dbReference type="HOGENOM" id="CLU_2199037_0_0_1"/>
<comment type="caution">
    <text evidence="1">The sequence shown here is derived from an EMBL/GenBank/DDBJ whole genome shotgun (WGS) entry which is preliminary data.</text>
</comment>